<evidence type="ECO:0000313" key="3">
    <source>
        <dbReference type="Proteomes" id="UP001230005"/>
    </source>
</evidence>
<dbReference type="GO" id="GO:0004177">
    <property type="term" value="F:aminopeptidase activity"/>
    <property type="evidence" value="ECO:0007669"/>
    <property type="project" value="UniProtKB-KW"/>
</dbReference>
<gene>
    <name evidence="2" type="ORF">J2S74_004978</name>
</gene>
<dbReference type="PANTHER" id="PTHR43265:SF1">
    <property type="entry name" value="ESTERASE ESTD"/>
    <property type="match status" value="1"/>
</dbReference>
<dbReference type="RefSeq" id="WP_307331378.1">
    <property type="nucleotide sequence ID" value="NZ_JAUSUG010000029.1"/>
</dbReference>
<dbReference type="InterPro" id="IPR029058">
    <property type="entry name" value="AB_hydrolase_fold"/>
</dbReference>
<evidence type="ECO:0000259" key="1">
    <source>
        <dbReference type="Pfam" id="PF12146"/>
    </source>
</evidence>
<keyword evidence="2" id="KW-0645">Protease</keyword>
<evidence type="ECO:0000313" key="2">
    <source>
        <dbReference type="EMBL" id="MDQ0257520.1"/>
    </source>
</evidence>
<keyword evidence="2" id="KW-0031">Aminopeptidase</keyword>
<dbReference type="EMBL" id="JAUSUG010000029">
    <property type="protein sequence ID" value="MDQ0257520.1"/>
    <property type="molecule type" value="Genomic_DNA"/>
</dbReference>
<name>A0ABU0A215_9BACI</name>
<reference evidence="2 3" key="1">
    <citation type="submission" date="2023-07" db="EMBL/GenBank/DDBJ databases">
        <title>Genomic Encyclopedia of Type Strains, Phase IV (KMG-IV): sequencing the most valuable type-strain genomes for metagenomic binning, comparative biology and taxonomic classification.</title>
        <authorList>
            <person name="Goeker M."/>
        </authorList>
    </citation>
    <scope>NUCLEOTIDE SEQUENCE [LARGE SCALE GENOMIC DNA]</scope>
    <source>
        <strain evidence="2 3">DSM 9768</strain>
    </source>
</reference>
<organism evidence="2 3">
    <name type="scientific">Evansella vedderi</name>
    <dbReference type="NCBI Taxonomy" id="38282"/>
    <lineage>
        <taxon>Bacteria</taxon>
        <taxon>Bacillati</taxon>
        <taxon>Bacillota</taxon>
        <taxon>Bacilli</taxon>
        <taxon>Bacillales</taxon>
        <taxon>Bacillaceae</taxon>
        <taxon>Evansella</taxon>
    </lineage>
</organism>
<sequence length="310" mass="35186">MNREVTFSSDVQLAGTLSIPENVQDKAPAILIIAGSGPTDRDGNMKKFQANMYKQLSEFFVSLGFITLRFDKRGTGKSEGKFITAGMWDLVEDNIAALNFLKKQAEVDETKVFVVGHSEGCLQGNMIASKVPIRGLVMLAGAGQSLMEATDYQREIAYSQIKELTGFKGFLIRKLNVIEKDRKKAKKLFDKMLHTDKDTIRYQFIKMNAKWFREHAEYDQETSFRKIPCPVLAITGTKDAQADYRALERLTSDVGAPIETHIIKDMNHILKIQEEPIDFQKLKKTYVKGFTKPLPTELTNILSKWLHEQI</sequence>
<dbReference type="InterPro" id="IPR053145">
    <property type="entry name" value="AB_hydrolase_Est10"/>
</dbReference>
<protein>
    <submittedName>
        <fullName evidence="2">Dipeptidyl aminopeptidase/acylaminoacyl peptidase</fullName>
    </submittedName>
</protein>
<accession>A0ABU0A215</accession>
<dbReference type="Pfam" id="PF12146">
    <property type="entry name" value="Hydrolase_4"/>
    <property type="match status" value="1"/>
</dbReference>
<proteinExistence type="predicted"/>
<feature type="domain" description="Serine aminopeptidase S33" evidence="1">
    <location>
        <begin position="50"/>
        <end position="270"/>
    </location>
</feature>
<comment type="caution">
    <text evidence="2">The sequence shown here is derived from an EMBL/GenBank/DDBJ whole genome shotgun (WGS) entry which is preliminary data.</text>
</comment>
<dbReference type="PANTHER" id="PTHR43265">
    <property type="entry name" value="ESTERASE ESTD"/>
    <property type="match status" value="1"/>
</dbReference>
<keyword evidence="2" id="KW-0378">Hydrolase</keyword>
<dbReference type="InterPro" id="IPR022742">
    <property type="entry name" value="Hydrolase_4"/>
</dbReference>
<dbReference type="SUPFAM" id="SSF53474">
    <property type="entry name" value="alpha/beta-Hydrolases"/>
    <property type="match status" value="1"/>
</dbReference>
<dbReference type="Proteomes" id="UP001230005">
    <property type="component" value="Unassembled WGS sequence"/>
</dbReference>
<keyword evidence="3" id="KW-1185">Reference proteome</keyword>
<dbReference type="Gene3D" id="3.40.50.1820">
    <property type="entry name" value="alpha/beta hydrolase"/>
    <property type="match status" value="1"/>
</dbReference>